<gene>
    <name evidence="1" type="ORF">ODALV1_LOCUS16652</name>
</gene>
<keyword evidence="2" id="KW-1185">Reference proteome</keyword>
<proteinExistence type="predicted"/>
<dbReference type="EMBL" id="CAXLJM020000051">
    <property type="protein sequence ID" value="CAL8114902.1"/>
    <property type="molecule type" value="Genomic_DNA"/>
</dbReference>
<sequence length="419" mass="46926">MSNVKAKISPSKVAKKLSSLANTKGAKGLTKAKGLLSKYFLAKSIVNGIMHGDKASLTMLGVRIGDSVDIGVTAAVASFALPPAAPLFIAVGVVIDVLNKLVTSMFKAANEVDRINAEIPLLVSEKRMVFTSRFFDWFGTREKDYLEFLVEEKKAKDRAVSHSLRFLQENIAFRGIVFPSRTMSYDGSCRLRKRRCKVENAWGCTTWDYGFKTVGSGCERNKPCGGYSSSTDYWEREGAWAYVDFKCVCDSNSKTEFDYPRSDQTVDFRNMKSLYWERAVPNDVEGAEFKCKPGSLTFQDYQVYQENSRFEYLCQNAIALVQPWSRWREGQIMLFDLEDGNDVVYINKENATPNLFRVGNGGVKSFHGGKGKNEFLLSGTCTSELKVSLVGGASEFDTVTITDYGELWKRKLFDAIFSV</sequence>
<name>A0ABP1QY49_9HEXA</name>
<dbReference type="Proteomes" id="UP001642540">
    <property type="component" value="Unassembled WGS sequence"/>
</dbReference>
<reference evidence="1 2" key="1">
    <citation type="submission" date="2024-08" db="EMBL/GenBank/DDBJ databases">
        <authorList>
            <person name="Cucini C."/>
            <person name="Frati F."/>
        </authorList>
    </citation>
    <scope>NUCLEOTIDE SEQUENCE [LARGE SCALE GENOMIC DNA]</scope>
</reference>
<evidence type="ECO:0000313" key="2">
    <source>
        <dbReference type="Proteomes" id="UP001642540"/>
    </source>
</evidence>
<comment type="caution">
    <text evidence="1">The sequence shown here is derived from an EMBL/GenBank/DDBJ whole genome shotgun (WGS) entry which is preliminary data.</text>
</comment>
<protein>
    <submittedName>
        <fullName evidence="1">Uncharacterized protein</fullName>
    </submittedName>
</protein>
<evidence type="ECO:0000313" key="1">
    <source>
        <dbReference type="EMBL" id="CAL8114902.1"/>
    </source>
</evidence>
<organism evidence="1 2">
    <name type="scientific">Orchesella dallaii</name>
    <dbReference type="NCBI Taxonomy" id="48710"/>
    <lineage>
        <taxon>Eukaryota</taxon>
        <taxon>Metazoa</taxon>
        <taxon>Ecdysozoa</taxon>
        <taxon>Arthropoda</taxon>
        <taxon>Hexapoda</taxon>
        <taxon>Collembola</taxon>
        <taxon>Entomobryomorpha</taxon>
        <taxon>Entomobryoidea</taxon>
        <taxon>Orchesellidae</taxon>
        <taxon>Orchesellinae</taxon>
        <taxon>Orchesella</taxon>
    </lineage>
</organism>
<accession>A0ABP1QY49</accession>